<evidence type="ECO:0000256" key="11">
    <source>
        <dbReference type="HAMAP-Rule" id="MF_00004"/>
    </source>
</evidence>
<organism evidence="13 14">
    <name type="scientific">Candidatus Marinarcus aquaticus</name>
    <dbReference type="NCBI Taxonomy" id="2044504"/>
    <lineage>
        <taxon>Bacteria</taxon>
        <taxon>Pseudomonadati</taxon>
        <taxon>Campylobacterota</taxon>
        <taxon>Epsilonproteobacteria</taxon>
        <taxon>Campylobacterales</taxon>
        <taxon>Arcobacteraceae</taxon>
        <taxon>Candidatus Marinarcus</taxon>
    </lineage>
</organism>
<dbReference type="Proteomes" id="UP000290657">
    <property type="component" value="Unassembled WGS sequence"/>
</dbReference>
<evidence type="ECO:0000256" key="3">
    <source>
        <dbReference type="ARBA" id="ARBA00004496"/>
    </source>
</evidence>
<evidence type="ECO:0000256" key="4">
    <source>
        <dbReference type="ARBA" id="ARBA00004659"/>
    </source>
</evidence>
<dbReference type="CDD" id="cd06223">
    <property type="entry name" value="PRTases_typeI"/>
    <property type="match status" value="1"/>
</dbReference>
<evidence type="ECO:0000256" key="2">
    <source>
        <dbReference type="ARBA" id="ARBA00003968"/>
    </source>
</evidence>
<dbReference type="FunFam" id="3.40.50.2020:FF:000021">
    <property type="entry name" value="Adenine phosphoribosyltransferase"/>
    <property type="match status" value="1"/>
</dbReference>
<dbReference type="GO" id="GO:0003999">
    <property type="term" value="F:adenine phosphoribosyltransferase activity"/>
    <property type="evidence" value="ECO:0007669"/>
    <property type="project" value="UniProtKB-UniRule"/>
</dbReference>
<dbReference type="GO" id="GO:0002055">
    <property type="term" value="F:adenine binding"/>
    <property type="evidence" value="ECO:0007669"/>
    <property type="project" value="TreeGrafter"/>
</dbReference>
<dbReference type="GO" id="GO:0006166">
    <property type="term" value="P:purine ribonucleoside salvage"/>
    <property type="evidence" value="ECO:0007669"/>
    <property type="project" value="UniProtKB-UniRule"/>
</dbReference>
<dbReference type="HAMAP" id="MF_00004">
    <property type="entry name" value="Aden_phosphoribosyltr"/>
    <property type="match status" value="1"/>
</dbReference>
<dbReference type="InterPro" id="IPR050054">
    <property type="entry name" value="UPRTase/APRTase"/>
</dbReference>
<dbReference type="NCBIfam" id="NF002636">
    <property type="entry name" value="PRK02304.1-5"/>
    <property type="match status" value="1"/>
</dbReference>
<feature type="domain" description="Phosphoribosyltransferase" evidence="12">
    <location>
        <begin position="34"/>
        <end position="181"/>
    </location>
</feature>
<name>A0A4Q0XTD7_9BACT</name>
<dbReference type="PANTHER" id="PTHR32315:SF3">
    <property type="entry name" value="ADENINE PHOSPHORIBOSYLTRANSFERASE"/>
    <property type="match status" value="1"/>
</dbReference>
<evidence type="ECO:0000256" key="8">
    <source>
        <dbReference type="ARBA" id="ARBA00022676"/>
    </source>
</evidence>
<comment type="pathway">
    <text evidence="4 11">Purine metabolism; AMP biosynthesis via salvage pathway; AMP from adenine: step 1/1.</text>
</comment>
<reference evidence="13 14" key="1">
    <citation type="submission" date="2017-10" db="EMBL/GenBank/DDBJ databases">
        <title>Genomics of the genus Arcobacter.</title>
        <authorList>
            <person name="Perez-Cataluna A."/>
            <person name="Figueras M.J."/>
        </authorList>
    </citation>
    <scope>NUCLEOTIDE SEQUENCE [LARGE SCALE GENOMIC DNA]</scope>
    <source>
        <strain evidence="13 14">CECT 8987</strain>
    </source>
</reference>
<dbReference type="GO" id="GO:0016208">
    <property type="term" value="F:AMP binding"/>
    <property type="evidence" value="ECO:0007669"/>
    <property type="project" value="TreeGrafter"/>
</dbReference>
<gene>
    <name evidence="11" type="primary">apt</name>
    <name evidence="13" type="ORF">CRV04_01245</name>
</gene>
<evidence type="ECO:0000256" key="1">
    <source>
        <dbReference type="ARBA" id="ARBA00000868"/>
    </source>
</evidence>
<evidence type="ECO:0000256" key="6">
    <source>
        <dbReference type="ARBA" id="ARBA00011893"/>
    </source>
</evidence>
<comment type="subcellular location">
    <subcellularLocation>
        <location evidence="3 11">Cytoplasm</location>
    </subcellularLocation>
</comment>
<dbReference type="UniPathway" id="UPA00588">
    <property type="reaction ID" value="UER00646"/>
</dbReference>
<proteinExistence type="inferred from homology"/>
<evidence type="ECO:0000256" key="7">
    <source>
        <dbReference type="ARBA" id="ARBA00022490"/>
    </source>
</evidence>
<comment type="caution">
    <text evidence="13">The sequence shown here is derived from an EMBL/GenBank/DDBJ whole genome shotgun (WGS) entry which is preliminary data.</text>
</comment>
<evidence type="ECO:0000313" key="13">
    <source>
        <dbReference type="EMBL" id="RXJ60666.1"/>
    </source>
</evidence>
<sequence length="183" mass="20486">MSIVLSESEKKIIIDSIRDIKDFPKPGIVFKDITTLLNNKEAFALLMNHLEERYRSYDLDYVAGIDSRGFIFGAALADRLGIGFVPVRKKGKLPGTTICEKYELEYGFDEVEIHIDAFNNNHEARVLLIDDLIATGGTAVAASKLVCDTKSKLVEVCFLLNLEFLKGKQRVEEVAPVYSILDI</sequence>
<dbReference type="InterPro" id="IPR005764">
    <property type="entry name" value="Ade_phspho_trans"/>
</dbReference>
<dbReference type="EMBL" id="PDKN01000001">
    <property type="protein sequence ID" value="RXJ60666.1"/>
    <property type="molecule type" value="Genomic_DNA"/>
</dbReference>
<evidence type="ECO:0000259" key="12">
    <source>
        <dbReference type="Pfam" id="PF00156"/>
    </source>
</evidence>
<comment type="similarity">
    <text evidence="5 11">Belongs to the purine/pyrimidine phosphoribosyltransferase family.</text>
</comment>
<keyword evidence="8 11" id="KW-0328">Glycosyltransferase</keyword>
<dbReference type="Pfam" id="PF00156">
    <property type="entry name" value="Pribosyltran"/>
    <property type="match status" value="1"/>
</dbReference>
<dbReference type="NCBIfam" id="NF002634">
    <property type="entry name" value="PRK02304.1-3"/>
    <property type="match status" value="1"/>
</dbReference>
<accession>A0A4Q0XTD7</accession>
<dbReference type="InterPro" id="IPR000836">
    <property type="entry name" value="PRTase_dom"/>
</dbReference>
<dbReference type="OrthoDB" id="9803963at2"/>
<dbReference type="EC" id="2.4.2.7" evidence="6 11"/>
<dbReference type="AlphaFoldDB" id="A0A4Q0XTD7"/>
<evidence type="ECO:0000313" key="14">
    <source>
        <dbReference type="Proteomes" id="UP000290657"/>
    </source>
</evidence>
<protein>
    <recommendedName>
        <fullName evidence="6 11">Adenine phosphoribosyltransferase</fullName>
        <shortName evidence="11">APRT</shortName>
        <ecNumber evidence="6 11">2.4.2.7</ecNumber>
    </recommendedName>
</protein>
<dbReference type="PANTHER" id="PTHR32315">
    <property type="entry name" value="ADENINE PHOSPHORIBOSYLTRANSFERASE"/>
    <property type="match status" value="1"/>
</dbReference>
<dbReference type="NCBIfam" id="TIGR01090">
    <property type="entry name" value="apt"/>
    <property type="match status" value="1"/>
</dbReference>
<keyword evidence="14" id="KW-1185">Reference proteome</keyword>
<dbReference type="SUPFAM" id="SSF53271">
    <property type="entry name" value="PRTase-like"/>
    <property type="match status" value="1"/>
</dbReference>
<evidence type="ECO:0000256" key="10">
    <source>
        <dbReference type="ARBA" id="ARBA00022726"/>
    </source>
</evidence>
<comment type="subunit">
    <text evidence="11">Homodimer.</text>
</comment>
<evidence type="ECO:0000256" key="5">
    <source>
        <dbReference type="ARBA" id="ARBA00008391"/>
    </source>
</evidence>
<dbReference type="GO" id="GO:0044209">
    <property type="term" value="P:AMP salvage"/>
    <property type="evidence" value="ECO:0007669"/>
    <property type="project" value="UniProtKB-UniRule"/>
</dbReference>
<dbReference type="GO" id="GO:0005737">
    <property type="term" value="C:cytoplasm"/>
    <property type="evidence" value="ECO:0007669"/>
    <property type="project" value="UniProtKB-SubCell"/>
</dbReference>
<dbReference type="GO" id="GO:0006168">
    <property type="term" value="P:adenine salvage"/>
    <property type="evidence" value="ECO:0007669"/>
    <property type="project" value="InterPro"/>
</dbReference>
<comment type="function">
    <text evidence="2 11">Catalyzes a salvage reaction resulting in the formation of AMP, that is energically less costly than de novo synthesis.</text>
</comment>
<keyword evidence="9 11" id="KW-0808">Transferase</keyword>
<dbReference type="Gene3D" id="3.40.50.2020">
    <property type="match status" value="1"/>
</dbReference>
<keyword evidence="10 11" id="KW-0660">Purine salvage</keyword>
<dbReference type="InterPro" id="IPR029057">
    <property type="entry name" value="PRTase-like"/>
</dbReference>
<comment type="catalytic activity">
    <reaction evidence="1 11">
        <text>AMP + diphosphate = 5-phospho-alpha-D-ribose 1-diphosphate + adenine</text>
        <dbReference type="Rhea" id="RHEA:16609"/>
        <dbReference type="ChEBI" id="CHEBI:16708"/>
        <dbReference type="ChEBI" id="CHEBI:33019"/>
        <dbReference type="ChEBI" id="CHEBI:58017"/>
        <dbReference type="ChEBI" id="CHEBI:456215"/>
        <dbReference type="EC" id="2.4.2.7"/>
    </reaction>
</comment>
<evidence type="ECO:0000256" key="9">
    <source>
        <dbReference type="ARBA" id="ARBA00022679"/>
    </source>
</evidence>
<keyword evidence="7 11" id="KW-0963">Cytoplasm</keyword>
<dbReference type="RefSeq" id="WP_128994800.1">
    <property type="nucleotide sequence ID" value="NZ_PDKN01000001.1"/>
</dbReference>